<protein>
    <submittedName>
        <fullName evidence="1">Uncharacterized protein</fullName>
    </submittedName>
</protein>
<accession>J9DK90</accession>
<dbReference type="Proteomes" id="UP000003163">
    <property type="component" value="Unassembled WGS sequence"/>
</dbReference>
<dbReference type="EMBL" id="AFBI03000048">
    <property type="protein sequence ID" value="EJW03025.1"/>
    <property type="molecule type" value="Genomic_DNA"/>
</dbReference>
<dbReference type="OrthoDB" id="2193425at2759"/>
<name>J9DK90_EDHAE</name>
<organism evidence="1 2">
    <name type="scientific">Edhazardia aedis (strain USNM 41457)</name>
    <name type="common">Microsporidian parasite</name>
    <dbReference type="NCBI Taxonomy" id="1003232"/>
    <lineage>
        <taxon>Eukaryota</taxon>
        <taxon>Fungi</taxon>
        <taxon>Fungi incertae sedis</taxon>
        <taxon>Microsporidia</taxon>
        <taxon>Edhazardia</taxon>
    </lineage>
</organism>
<dbReference type="HOGENOM" id="CLU_410503_0_0_1"/>
<evidence type="ECO:0000313" key="2">
    <source>
        <dbReference type="Proteomes" id="UP000003163"/>
    </source>
</evidence>
<proteinExistence type="predicted"/>
<evidence type="ECO:0000313" key="1">
    <source>
        <dbReference type="EMBL" id="EJW03025.1"/>
    </source>
</evidence>
<gene>
    <name evidence="1" type="ORF">EDEG_02607</name>
</gene>
<comment type="caution">
    <text evidence="1">The sequence shown here is derived from an EMBL/GenBank/DDBJ whole genome shotgun (WGS) entry which is preliminary data.</text>
</comment>
<reference evidence="2" key="2">
    <citation type="submission" date="2015-07" db="EMBL/GenBank/DDBJ databases">
        <title>Contrasting host-pathogen interactions and genome evolution in two generalist and specialist microsporidian pathogens of mosquitoes.</title>
        <authorList>
            <consortium name="The Broad Institute Genomics Platform"/>
            <consortium name="The Broad Institute Genome Sequencing Center for Infectious Disease"/>
            <person name="Cuomo C.A."/>
            <person name="Sanscrainte N.D."/>
            <person name="Goldberg J.M."/>
            <person name="Heiman D."/>
            <person name="Young S."/>
            <person name="Zeng Q."/>
            <person name="Becnel J.J."/>
            <person name="Birren B.W."/>
        </authorList>
    </citation>
    <scope>NUCLEOTIDE SEQUENCE [LARGE SCALE GENOMIC DNA]</scope>
    <source>
        <strain evidence="2">USNM 41457</strain>
    </source>
</reference>
<keyword evidence="2" id="KW-1185">Reference proteome</keyword>
<dbReference type="VEuPathDB" id="MicrosporidiaDB:EDEG_02607"/>
<reference evidence="1 2" key="1">
    <citation type="submission" date="2011-08" db="EMBL/GenBank/DDBJ databases">
        <authorList>
            <person name="Liu Z.J."/>
            <person name="Shi F.L."/>
            <person name="Lu J.Q."/>
            <person name="Li M."/>
            <person name="Wang Z.L."/>
        </authorList>
    </citation>
    <scope>NUCLEOTIDE SEQUENCE [LARGE SCALE GENOMIC DNA]</scope>
    <source>
        <strain evidence="1 2">USNM 41457</strain>
    </source>
</reference>
<sequence length="669" mass="79542">MTFFNRLFLCEEIIEDKIEFDVVNDLLVLYQRFLDVINEYVYSTNQYNLFSTCSFEKILEGGSSSSTKVFNPKHTHVETVEIFNENELNKEIFAKKIAHTQEKPLNIGFSSRENSKKNRNDCNKQVTFTESLENYLNNHKIVEKQLFLLDSLRFDVLSTYKTTKNKKVKKLMLKYHAIAHLITLVIRSDLNYFEKISEWINMNFETSDFLTNICRGNFDVLLSEYPYLDKAISDFRKIETLCSSKNNQHSESFLNLIENTDVLSCKNVNSKVMQNIDKFSRINIEGNNSIENNDEKKLTSKENFFHNDHFLCKIAKNIRESPHVRNLENQIGKIRNKIFLCKNDEKKKNNSYYEILTDKWRNKYANTLPKNIKSIFLGTYKNNNFNWADQLCYDLQFVYRSNGEYIRDVNELRKLLLEENLYTYILKEDFEEAFSCTDSFIKLLLLFTMENTKKIKDFDKAFEDIGLEILEHDYELSFKYFNMSSRRQRWFDNLIEILPLNDSLDLLYSSKHINLNLKFGATVVCIKMLEKKDYIKVLQMINEYDIYIQFTTEFIDFCILCYDQVYSKYLSDSNIDKRLLQIVRCLGIIMKNEKFEMISHKDVLVLLKSEHVLRYSVEVFEFIAKNFNNDDIILSSLLQFVIKNKEIWGDCYNHFKNRVCNKIIECNKV</sequence>
<dbReference type="InParanoid" id="J9DK90"/>
<dbReference type="AlphaFoldDB" id="J9DK90"/>